<organism evidence="2 3">
    <name type="scientific">Gonapodya prolifera (strain JEL478)</name>
    <name type="common">Monoblepharis prolifera</name>
    <dbReference type="NCBI Taxonomy" id="1344416"/>
    <lineage>
        <taxon>Eukaryota</taxon>
        <taxon>Fungi</taxon>
        <taxon>Fungi incertae sedis</taxon>
        <taxon>Chytridiomycota</taxon>
        <taxon>Chytridiomycota incertae sedis</taxon>
        <taxon>Monoblepharidomycetes</taxon>
        <taxon>Monoblepharidales</taxon>
        <taxon>Gonapodyaceae</taxon>
        <taxon>Gonapodya</taxon>
    </lineage>
</organism>
<accession>A0A139AK75</accession>
<dbReference type="AlphaFoldDB" id="A0A139AK75"/>
<reference evidence="2 3" key="1">
    <citation type="journal article" date="2015" name="Genome Biol. Evol.">
        <title>Phylogenomic analyses indicate that early fungi evolved digesting cell walls of algal ancestors of land plants.</title>
        <authorList>
            <person name="Chang Y."/>
            <person name="Wang S."/>
            <person name="Sekimoto S."/>
            <person name="Aerts A.L."/>
            <person name="Choi C."/>
            <person name="Clum A."/>
            <person name="LaButti K.M."/>
            <person name="Lindquist E.A."/>
            <person name="Yee Ngan C."/>
            <person name="Ohm R.A."/>
            <person name="Salamov A.A."/>
            <person name="Grigoriev I.V."/>
            <person name="Spatafora J.W."/>
            <person name="Berbee M.L."/>
        </authorList>
    </citation>
    <scope>NUCLEOTIDE SEQUENCE [LARGE SCALE GENOMIC DNA]</scope>
    <source>
        <strain evidence="2 3">JEL478</strain>
    </source>
</reference>
<dbReference type="EMBL" id="KQ965748">
    <property type="protein sequence ID" value="KXS17181.1"/>
    <property type="molecule type" value="Genomic_DNA"/>
</dbReference>
<dbReference type="Proteomes" id="UP000070544">
    <property type="component" value="Unassembled WGS sequence"/>
</dbReference>
<name>A0A139AK75_GONPJ</name>
<feature type="transmembrane region" description="Helical" evidence="1">
    <location>
        <begin position="134"/>
        <end position="154"/>
    </location>
</feature>
<keyword evidence="1" id="KW-1133">Transmembrane helix</keyword>
<gene>
    <name evidence="2" type="ORF">M427DRAFT_264774</name>
</gene>
<proteinExistence type="predicted"/>
<evidence type="ECO:0000256" key="1">
    <source>
        <dbReference type="SAM" id="Phobius"/>
    </source>
</evidence>
<evidence type="ECO:0000313" key="2">
    <source>
        <dbReference type="EMBL" id="KXS17181.1"/>
    </source>
</evidence>
<keyword evidence="3" id="KW-1185">Reference proteome</keyword>
<keyword evidence="1" id="KW-0472">Membrane</keyword>
<sequence>MPRVRDSAPKCALRAGTAGCCRVSVPVKDSADGANCCTYNRSIAEAFFPNARDSARTTCFHHPQYTEPYPPLPSLMPLHSISEGSTSQNSGTHRLIAYPVIILIWGGFPIVASITKNSDAQAAGVRLSPPTDFMLLTSGTLNTLIFFLIDPTAYKLASAMLEAIEITHYKRIGVSRYSKRQHEDYVAPSEWALYVATIGRHVLLGVKKTTARWGADGM</sequence>
<evidence type="ECO:0000313" key="3">
    <source>
        <dbReference type="Proteomes" id="UP000070544"/>
    </source>
</evidence>
<protein>
    <submittedName>
        <fullName evidence="2">Uncharacterized protein</fullName>
    </submittedName>
</protein>
<feature type="transmembrane region" description="Helical" evidence="1">
    <location>
        <begin position="95"/>
        <end position="114"/>
    </location>
</feature>
<keyword evidence="1" id="KW-0812">Transmembrane</keyword>